<protein>
    <submittedName>
        <fullName evidence="3">Uncharacterized protein</fullName>
    </submittedName>
</protein>
<feature type="signal peptide" evidence="2">
    <location>
        <begin position="1"/>
        <end position="28"/>
    </location>
</feature>
<evidence type="ECO:0000256" key="2">
    <source>
        <dbReference type="SAM" id="SignalP"/>
    </source>
</evidence>
<accession>A0A1M5ZQG7</accession>
<feature type="compositionally biased region" description="Low complexity" evidence="1">
    <location>
        <begin position="52"/>
        <end position="63"/>
    </location>
</feature>
<feature type="compositionally biased region" description="Basic and acidic residues" evidence="1">
    <location>
        <begin position="40"/>
        <end position="51"/>
    </location>
</feature>
<organism evidence="3 4">
    <name type="scientific">Clostridium intestinale DSM 6191</name>
    <dbReference type="NCBI Taxonomy" id="1121320"/>
    <lineage>
        <taxon>Bacteria</taxon>
        <taxon>Bacillati</taxon>
        <taxon>Bacillota</taxon>
        <taxon>Clostridia</taxon>
        <taxon>Eubacteriales</taxon>
        <taxon>Clostridiaceae</taxon>
        <taxon>Clostridium</taxon>
    </lineage>
</organism>
<feature type="compositionally biased region" description="Gly residues" evidence="1">
    <location>
        <begin position="259"/>
        <end position="271"/>
    </location>
</feature>
<proteinExistence type="predicted"/>
<reference evidence="3 4" key="1">
    <citation type="submission" date="2016-11" db="EMBL/GenBank/DDBJ databases">
        <authorList>
            <person name="Jaros S."/>
            <person name="Januszkiewicz K."/>
            <person name="Wedrychowicz H."/>
        </authorList>
    </citation>
    <scope>NUCLEOTIDE SEQUENCE [LARGE SCALE GENOMIC DNA]</scope>
    <source>
        <strain evidence="3 4">DSM 6191</strain>
    </source>
</reference>
<feature type="chain" id="PRO_5012793605" evidence="2">
    <location>
        <begin position="29"/>
        <end position="288"/>
    </location>
</feature>
<dbReference type="AlphaFoldDB" id="A0A1M5ZQG7"/>
<keyword evidence="2" id="KW-0732">Signal</keyword>
<gene>
    <name evidence="3" type="ORF">SAMN02745941_03268</name>
</gene>
<feature type="region of interest" description="Disordered" evidence="1">
    <location>
        <begin position="32"/>
        <end position="67"/>
    </location>
</feature>
<sequence length="288" mass="32344">MKNKAKRIIITLLLVSMFTVFTQSIAHANPRWNFTGEEGETTKTSDKDDNGNKTTNPTNNTAPTPKPAIVNINVNSWNGYNMRYVSGLGHYTIDNIDKRKYRYNATQETAEFKKEIKIRNYAWTVDYKQNKEGSYNRENNFTTSTNTTTFTAPRAGYYYITAVPVVWDTYGKYTRILYLAGEGRNGDTILDVKTSKGVTATYTQTRQGEDYQQTWLKRDWEIYLEKGQKFNPISPTGNTNLTTDGGKNGGGNNSNNGNNNGGNGNNVGGGTIIKEEKQDIEVKSVLVK</sequence>
<dbReference type="Proteomes" id="UP000184241">
    <property type="component" value="Unassembled WGS sequence"/>
</dbReference>
<feature type="region of interest" description="Disordered" evidence="1">
    <location>
        <begin position="231"/>
        <end position="272"/>
    </location>
</feature>
<evidence type="ECO:0000256" key="1">
    <source>
        <dbReference type="SAM" id="MobiDB-lite"/>
    </source>
</evidence>
<evidence type="ECO:0000313" key="4">
    <source>
        <dbReference type="Proteomes" id="UP000184241"/>
    </source>
</evidence>
<name>A0A1M5ZQG7_9CLOT</name>
<dbReference type="EMBL" id="FQXU01000010">
    <property type="protein sequence ID" value="SHI26595.1"/>
    <property type="molecule type" value="Genomic_DNA"/>
</dbReference>
<evidence type="ECO:0000313" key="3">
    <source>
        <dbReference type="EMBL" id="SHI26595.1"/>
    </source>
</evidence>
<feature type="compositionally biased region" description="Low complexity" evidence="1">
    <location>
        <begin position="236"/>
        <end position="245"/>
    </location>
</feature>